<keyword evidence="1" id="KW-0472">Membrane</keyword>
<accession>A0A1H7L578</accession>
<keyword evidence="1" id="KW-0812">Transmembrane</keyword>
<feature type="transmembrane region" description="Helical" evidence="1">
    <location>
        <begin position="6"/>
        <end position="27"/>
    </location>
</feature>
<name>A0A1H7L578_9EURY</name>
<gene>
    <name evidence="2" type="ORF">SAMN05216439_1698</name>
</gene>
<dbReference type="RefSeq" id="WP_091699435.1">
    <property type="nucleotide sequence ID" value="NZ_FOAK01000007.1"/>
</dbReference>
<dbReference type="STRING" id="190974.SAMN05216439_1698"/>
<dbReference type="InterPro" id="IPR019629">
    <property type="entry name" value="Uncharacterised_HI1736/YgjV"/>
</dbReference>
<protein>
    <submittedName>
        <fullName evidence="2">Inner membrane protein</fullName>
    </submittedName>
</protein>
<proteinExistence type="predicted"/>
<organism evidence="2 3">
    <name type="scientific">Methanobrevibacter gottschalkii</name>
    <dbReference type="NCBI Taxonomy" id="190974"/>
    <lineage>
        <taxon>Archaea</taxon>
        <taxon>Methanobacteriati</taxon>
        <taxon>Methanobacteriota</taxon>
        <taxon>Methanomada group</taxon>
        <taxon>Methanobacteria</taxon>
        <taxon>Methanobacteriales</taxon>
        <taxon>Methanobacteriaceae</taxon>
        <taxon>Methanobrevibacter</taxon>
    </lineage>
</organism>
<evidence type="ECO:0000256" key="1">
    <source>
        <dbReference type="SAM" id="Phobius"/>
    </source>
</evidence>
<dbReference type="AlphaFoldDB" id="A0A1H7L578"/>
<feature type="transmembrane region" description="Helical" evidence="1">
    <location>
        <begin position="82"/>
        <end position="111"/>
    </location>
</feature>
<feature type="transmembrane region" description="Helical" evidence="1">
    <location>
        <begin position="123"/>
        <end position="142"/>
    </location>
</feature>
<evidence type="ECO:0000313" key="3">
    <source>
        <dbReference type="Proteomes" id="UP000199506"/>
    </source>
</evidence>
<sequence>MNLPLNIVIGNAISLIAGIFILFSMWVNDEKEVYKHQFSNAFILTISSAFFFSWTGVVTMAIAASRNAMVYKDRLTFNWTIFFIIVSLTVGCLVNTMGIVGLLPIIALVQITLSNYYLKSIKAIKISFIVNSIIYIIYFLAIWDFSSVAIESVTVAVGMISLLRLINLNKPIFCNNEVS</sequence>
<dbReference type="OrthoDB" id="78146at2157"/>
<keyword evidence="1" id="KW-1133">Transmembrane helix</keyword>
<reference evidence="2 3" key="1">
    <citation type="submission" date="2016-10" db="EMBL/GenBank/DDBJ databases">
        <authorList>
            <person name="de Groot N.N."/>
        </authorList>
    </citation>
    <scope>NUCLEOTIDE SEQUENCE [LARGE SCALE GENOMIC DNA]</scope>
    <source>
        <strain evidence="2 3">DSM 11978</strain>
    </source>
</reference>
<feature type="transmembrane region" description="Helical" evidence="1">
    <location>
        <begin position="39"/>
        <end position="62"/>
    </location>
</feature>
<dbReference type="EMBL" id="FOAK01000007">
    <property type="protein sequence ID" value="SEK93950.1"/>
    <property type="molecule type" value="Genomic_DNA"/>
</dbReference>
<evidence type="ECO:0000313" key="2">
    <source>
        <dbReference type="EMBL" id="SEK93950.1"/>
    </source>
</evidence>
<dbReference type="Pfam" id="PF10688">
    <property type="entry name" value="Imp-YgjV"/>
    <property type="match status" value="1"/>
</dbReference>
<feature type="transmembrane region" description="Helical" evidence="1">
    <location>
        <begin position="148"/>
        <end position="166"/>
    </location>
</feature>
<dbReference type="Proteomes" id="UP000199506">
    <property type="component" value="Unassembled WGS sequence"/>
</dbReference>